<dbReference type="PANTHER" id="PTHR11102:SF160">
    <property type="entry name" value="ERAD-ASSOCIATED E3 UBIQUITIN-PROTEIN LIGASE COMPONENT HRD3"/>
    <property type="match status" value="1"/>
</dbReference>
<protein>
    <submittedName>
        <fullName evidence="1">Uncharacterized protein</fullName>
    </submittedName>
</protein>
<dbReference type="Gene3D" id="1.25.40.10">
    <property type="entry name" value="Tetratricopeptide repeat domain"/>
    <property type="match status" value="1"/>
</dbReference>
<dbReference type="SUPFAM" id="SSF81901">
    <property type="entry name" value="HCP-like"/>
    <property type="match status" value="1"/>
</dbReference>
<dbReference type="EMBL" id="MK072287">
    <property type="protein sequence ID" value="AYV81606.1"/>
    <property type="molecule type" value="Genomic_DNA"/>
</dbReference>
<name>A0A3G5A310_9VIRU</name>
<reference evidence="1" key="1">
    <citation type="submission" date="2018-10" db="EMBL/GenBank/DDBJ databases">
        <title>Hidden diversity of soil giant viruses.</title>
        <authorList>
            <person name="Schulz F."/>
            <person name="Alteio L."/>
            <person name="Goudeau D."/>
            <person name="Ryan E.M."/>
            <person name="Malmstrom R.R."/>
            <person name="Blanchard J."/>
            <person name="Woyke T."/>
        </authorList>
    </citation>
    <scope>NUCLEOTIDE SEQUENCE</scope>
    <source>
        <strain evidence="1">HAV1</strain>
    </source>
</reference>
<dbReference type="InterPro" id="IPR006597">
    <property type="entry name" value="Sel1-like"/>
</dbReference>
<organism evidence="1">
    <name type="scientific">Harvfovirus sp</name>
    <dbReference type="NCBI Taxonomy" id="2487768"/>
    <lineage>
        <taxon>Viruses</taxon>
        <taxon>Varidnaviria</taxon>
        <taxon>Bamfordvirae</taxon>
        <taxon>Nucleocytoviricota</taxon>
        <taxon>Megaviricetes</taxon>
        <taxon>Imitervirales</taxon>
        <taxon>Mimiviridae</taxon>
        <taxon>Klosneuvirinae</taxon>
    </lineage>
</organism>
<accession>A0A3G5A310</accession>
<sequence>MEKIQLHLRDDAVFWEISCIESLMSLDVESHLLLRLWCETYTPKNGMIFYTLAVIYQYEIDYDKMANSILEAIIFKNIFAMNHFWNYTYLFDAKKSAAGTDLLRGAADLLDKEAMFNLGRLYEIHRKDEAMVLFEKAADLGHLESIIYLWKLYDEGDSPKMIHYCLKAAEADDIESVVRAGKYYRSKKEYMKAKQMLEKGVKLGAIAAANKLGCLYESLGNKEKALEYFQLASKSGDSYYSPTGFWNCCITHLKKGDKILALDCVAKAYELYSTEKDKNECLEKVDEIVNSMEKGMLIEYILGNREKTERIRALERRVEELEIEIDFSPGGKGAVKAEEHFHAVAKS</sequence>
<evidence type="ECO:0000313" key="1">
    <source>
        <dbReference type="EMBL" id="AYV81606.1"/>
    </source>
</evidence>
<dbReference type="SMART" id="SM00671">
    <property type="entry name" value="SEL1"/>
    <property type="match status" value="2"/>
</dbReference>
<proteinExistence type="predicted"/>
<dbReference type="InterPro" id="IPR011990">
    <property type="entry name" value="TPR-like_helical_dom_sf"/>
</dbReference>
<dbReference type="InterPro" id="IPR050767">
    <property type="entry name" value="Sel1_AlgK"/>
</dbReference>
<dbReference type="PANTHER" id="PTHR11102">
    <property type="entry name" value="SEL-1-LIKE PROTEIN"/>
    <property type="match status" value="1"/>
</dbReference>
<gene>
    <name evidence="1" type="ORF">Harvfovirus45_3</name>
</gene>